<dbReference type="GO" id="GO:0015627">
    <property type="term" value="C:type II protein secretion system complex"/>
    <property type="evidence" value="ECO:0007669"/>
    <property type="project" value="TreeGrafter"/>
</dbReference>
<reference evidence="4 5" key="1">
    <citation type="journal article" date="2015" name="Genome Announc.">
        <title>Expanding the biotechnology potential of lactobacilli through comparative genomics of 213 strains and associated genera.</title>
        <authorList>
            <person name="Sun Z."/>
            <person name="Harris H.M."/>
            <person name="McCann A."/>
            <person name="Guo C."/>
            <person name="Argimon S."/>
            <person name="Zhang W."/>
            <person name="Yang X."/>
            <person name="Jeffery I.B."/>
            <person name="Cooney J.C."/>
            <person name="Kagawa T.F."/>
            <person name="Liu W."/>
            <person name="Song Y."/>
            <person name="Salvetti E."/>
            <person name="Wrobel A."/>
            <person name="Rasinkangas P."/>
            <person name="Parkhill J."/>
            <person name="Rea M.C."/>
            <person name="O'Sullivan O."/>
            <person name="Ritari J."/>
            <person name="Douillard F.P."/>
            <person name="Paul Ross R."/>
            <person name="Yang R."/>
            <person name="Briner A.E."/>
            <person name="Felis G.E."/>
            <person name="de Vos W.M."/>
            <person name="Barrangou R."/>
            <person name="Klaenhammer T.R."/>
            <person name="Caufield P.W."/>
            <person name="Cui Y."/>
            <person name="Zhang H."/>
            <person name="O'Toole P.W."/>
        </authorList>
    </citation>
    <scope>NUCLEOTIDE SEQUENCE [LARGE SCALE GENOMIC DNA]</scope>
    <source>
        <strain evidence="4 5">DSM 17758</strain>
    </source>
</reference>
<dbReference type="GO" id="GO:0003677">
    <property type="term" value="F:DNA binding"/>
    <property type="evidence" value="ECO:0007669"/>
    <property type="project" value="InterPro"/>
</dbReference>
<dbReference type="InterPro" id="IPR051675">
    <property type="entry name" value="Endo/Exo/Phosphatase_dom_1"/>
</dbReference>
<dbReference type="Gene3D" id="3.10.560.10">
    <property type="entry name" value="Outer membrane lipoprotein wza domain like"/>
    <property type="match status" value="1"/>
</dbReference>
<dbReference type="InterPro" id="IPR003583">
    <property type="entry name" value="Hlx-hairpin-Hlx_DNA-bd_motif"/>
</dbReference>
<feature type="transmembrane region" description="Helical" evidence="2">
    <location>
        <begin position="17"/>
        <end position="38"/>
    </location>
</feature>
<keyword evidence="2" id="KW-1133">Transmembrane helix</keyword>
<proteinExistence type="predicted"/>
<dbReference type="RefSeq" id="WP_083479094.1">
    <property type="nucleotide sequence ID" value="NZ_AZFX01000040.1"/>
</dbReference>
<dbReference type="Gene3D" id="1.10.150.310">
    <property type="entry name" value="Tex RuvX-like domain-like"/>
    <property type="match status" value="1"/>
</dbReference>
<dbReference type="EMBL" id="AZFX01000040">
    <property type="protein sequence ID" value="KRM10238.1"/>
    <property type="molecule type" value="Genomic_DNA"/>
</dbReference>
<feature type="domain" description="Helix-hairpin-helix DNA-binding motif class 1" evidence="3">
    <location>
        <begin position="217"/>
        <end position="236"/>
    </location>
</feature>
<dbReference type="Proteomes" id="UP000051315">
    <property type="component" value="Unassembled WGS sequence"/>
</dbReference>
<dbReference type="NCBIfam" id="TIGR00426">
    <property type="entry name" value="competence protein ComEA helix-hairpin-helix repeat region"/>
    <property type="match status" value="1"/>
</dbReference>
<accession>A0A0R1VX16</accession>
<keyword evidence="5" id="KW-1185">Reference proteome</keyword>
<protein>
    <recommendedName>
        <fullName evidence="3">Helix-hairpin-helix DNA-binding motif class 1 domain-containing protein</fullName>
    </recommendedName>
</protein>
<keyword evidence="2" id="KW-0472">Membrane</keyword>
<dbReference type="InterPro" id="IPR010994">
    <property type="entry name" value="RuvA_2-like"/>
</dbReference>
<evidence type="ECO:0000259" key="3">
    <source>
        <dbReference type="SMART" id="SM00278"/>
    </source>
</evidence>
<evidence type="ECO:0000256" key="1">
    <source>
        <dbReference type="SAM" id="MobiDB-lite"/>
    </source>
</evidence>
<gene>
    <name evidence="4" type="ORF">FC15_GL001470</name>
</gene>
<evidence type="ECO:0000256" key="2">
    <source>
        <dbReference type="SAM" id="Phobius"/>
    </source>
</evidence>
<dbReference type="InterPro" id="IPR004509">
    <property type="entry name" value="Competence_ComEA_HhH"/>
</dbReference>
<dbReference type="PANTHER" id="PTHR21180">
    <property type="entry name" value="ENDONUCLEASE/EXONUCLEASE/PHOSPHATASE FAMILY DOMAIN-CONTAINING PROTEIN 1"/>
    <property type="match status" value="1"/>
</dbReference>
<keyword evidence="2" id="KW-0812">Transmembrane</keyword>
<dbReference type="Pfam" id="PF10531">
    <property type="entry name" value="SLBB"/>
    <property type="match status" value="1"/>
</dbReference>
<feature type="region of interest" description="Disordered" evidence="1">
    <location>
        <begin position="149"/>
        <end position="176"/>
    </location>
</feature>
<organism evidence="4 5">
    <name type="scientific">Lapidilactobacillus concavus DSM 17758</name>
    <dbReference type="NCBI Taxonomy" id="1423735"/>
    <lineage>
        <taxon>Bacteria</taxon>
        <taxon>Bacillati</taxon>
        <taxon>Bacillota</taxon>
        <taxon>Bacilli</taxon>
        <taxon>Lactobacillales</taxon>
        <taxon>Lactobacillaceae</taxon>
        <taxon>Lapidilactobacillus</taxon>
    </lineage>
</organism>
<comment type="caution">
    <text evidence="4">The sequence shown here is derived from an EMBL/GenBank/DDBJ whole genome shotgun (WGS) entry which is preliminary data.</text>
</comment>
<dbReference type="SMART" id="SM00278">
    <property type="entry name" value="HhH1"/>
    <property type="match status" value="2"/>
</dbReference>
<dbReference type="STRING" id="1423735.FC15_GL001470"/>
<dbReference type="SUPFAM" id="SSF47781">
    <property type="entry name" value="RuvA domain 2-like"/>
    <property type="match status" value="1"/>
</dbReference>
<sequence>MTELWARFKIQYRQKPIQIIIIGVIILTLLGVIIFHQLQTPSRRTHEPQLLTEVQTAKASSKKAAASQQTHSAASVERSSNQPVQYYVEIKGEVQRPNVYQVSEHARINDLVKLAGGLTQLADDRQINLAQPLQDGMSIYIPKEGEQLTTAPQPAYDSTTVGSSANGSNDADGQDQAPININQADIVQLQQISGVGPKKAADIVAYRETAGGFKSVDELTKVSGIGEKTLAKIKDQLCI</sequence>
<dbReference type="Pfam" id="PF12836">
    <property type="entry name" value="HHH_3"/>
    <property type="match status" value="1"/>
</dbReference>
<dbReference type="AlphaFoldDB" id="A0A0R1VX16"/>
<dbReference type="OrthoDB" id="9790239at2"/>
<evidence type="ECO:0000313" key="5">
    <source>
        <dbReference type="Proteomes" id="UP000051315"/>
    </source>
</evidence>
<feature type="domain" description="Helix-hairpin-helix DNA-binding motif class 1" evidence="3">
    <location>
        <begin position="187"/>
        <end position="206"/>
    </location>
</feature>
<dbReference type="GO" id="GO:0006281">
    <property type="term" value="P:DNA repair"/>
    <property type="evidence" value="ECO:0007669"/>
    <property type="project" value="InterPro"/>
</dbReference>
<dbReference type="PANTHER" id="PTHR21180:SF32">
    <property type="entry name" value="ENDONUCLEASE_EXONUCLEASE_PHOSPHATASE FAMILY DOMAIN-CONTAINING PROTEIN 1"/>
    <property type="match status" value="1"/>
</dbReference>
<name>A0A0R1VX16_9LACO</name>
<evidence type="ECO:0000313" key="4">
    <source>
        <dbReference type="EMBL" id="KRM10238.1"/>
    </source>
</evidence>
<dbReference type="InterPro" id="IPR019554">
    <property type="entry name" value="Soluble_ligand-bd"/>
</dbReference>
<dbReference type="PATRIC" id="fig|1423735.3.peg.1519"/>
<dbReference type="GO" id="GO:0015628">
    <property type="term" value="P:protein secretion by the type II secretion system"/>
    <property type="evidence" value="ECO:0007669"/>
    <property type="project" value="TreeGrafter"/>
</dbReference>